<feature type="signal peptide" evidence="1">
    <location>
        <begin position="1"/>
        <end position="22"/>
    </location>
</feature>
<name>A0ABW1EFH8_9BACT</name>
<sequence>MPARYCLVACLAVSSFVLSASAQKIRLSDTNTSVGHGYAPSDHVPAALLSAKTIFLSNAGADGGLFPQPFSGDPNRGYQGLYSMLKASGEHQLVDDPSQADLVLELQLIAPNGPSSGNKQNGASDPLPMFRLTIYDRKTHYVLWALTETIETAMLQKTHDKNFDQALSNIAYDFEQVTTPLTTKPQ</sequence>
<evidence type="ECO:0000313" key="3">
    <source>
        <dbReference type="Proteomes" id="UP001596091"/>
    </source>
</evidence>
<comment type="caution">
    <text evidence="2">The sequence shown here is derived from an EMBL/GenBank/DDBJ whole genome shotgun (WGS) entry which is preliminary data.</text>
</comment>
<organism evidence="2 3">
    <name type="scientific">Acidicapsa dinghuensis</name>
    <dbReference type="NCBI Taxonomy" id="2218256"/>
    <lineage>
        <taxon>Bacteria</taxon>
        <taxon>Pseudomonadati</taxon>
        <taxon>Acidobacteriota</taxon>
        <taxon>Terriglobia</taxon>
        <taxon>Terriglobales</taxon>
        <taxon>Acidobacteriaceae</taxon>
        <taxon>Acidicapsa</taxon>
    </lineage>
</organism>
<protein>
    <recommendedName>
        <fullName evidence="4">DUF1795 domain-containing protein</fullName>
    </recommendedName>
</protein>
<proteinExistence type="predicted"/>
<dbReference type="RefSeq" id="WP_263339373.1">
    <property type="nucleotide sequence ID" value="NZ_JAGSYH010000005.1"/>
</dbReference>
<keyword evidence="1" id="KW-0732">Signal</keyword>
<dbReference type="Proteomes" id="UP001596091">
    <property type="component" value="Unassembled WGS sequence"/>
</dbReference>
<evidence type="ECO:0000256" key="1">
    <source>
        <dbReference type="SAM" id="SignalP"/>
    </source>
</evidence>
<gene>
    <name evidence="2" type="ORF">ACFPT7_12165</name>
</gene>
<feature type="chain" id="PRO_5046753467" description="DUF1795 domain-containing protein" evidence="1">
    <location>
        <begin position="23"/>
        <end position="186"/>
    </location>
</feature>
<evidence type="ECO:0000313" key="2">
    <source>
        <dbReference type="EMBL" id="MFC5863051.1"/>
    </source>
</evidence>
<reference evidence="3" key="1">
    <citation type="journal article" date="2019" name="Int. J. Syst. Evol. Microbiol.">
        <title>The Global Catalogue of Microorganisms (GCM) 10K type strain sequencing project: providing services to taxonomists for standard genome sequencing and annotation.</title>
        <authorList>
            <consortium name="The Broad Institute Genomics Platform"/>
            <consortium name="The Broad Institute Genome Sequencing Center for Infectious Disease"/>
            <person name="Wu L."/>
            <person name="Ma J."/>
        </authorList>
    </citation>
    <scope>NUCLEOTIDE SEQUENCE [LARGE SCALE GENOMIC DNA]</scope>
    <source>
        <strain evidence="3">JCM 4087</strain>
    </source>
</reference>
<accession>A0ABW1EFH8</accession>
<evidence type="ECO:0008006" key="4">
    <source>
        <dbReference type="Google" id="ProtNLM"/>
    </source>
</evidence>
<keyword evidence="3" id="KW-1185">Reference proteome</keyword>
<dbReference type="EMBL" id="JBHSPH010000003">
    <property type="protein sequence ID" value="MFC5863051.1"/>
    <property type="molecule type" value="Genomic_DNA"/>
</dbReference>